<gene>
    <name evidence="13" type="ORF">E4U60_006205</name>
</gene>
<name>A0A9P7M6Z3_9HYPO</name>
<reference evidence="13 14" key="1">
    <citation type="journal article" date="2020" name="bioRxiv">
        <title>Whole genome comparisons of ergot fungi reveals the divergence and evolution of species within the genus Claviceps are the result of varying mechanisms driving genome evolution and host range expansion.</title>
        <authorList>
            <person name="Wyka S.A."/>
            <person name="Mondo S.J."/>
            <person name="Liu M."/>
            <person name="Dettman J."/>
            <person name="Nalam V."/>
            <person name="Broders K.D."/>
        </authorList>
    </citation>
    <scope>NUCLEOTIDE SEQUENCE [LARGE SCALE GENOMIC DNA]</scope>
    <source>
        <strain evidence="13 14">CCC 1485</strain>
    </source>
</reference>
<evidence type="ECO:0000256" key="10">
    <source>
        <dbReference type="RuleBase" id="RU365075"/>
    </source>
</evidence>
<dbReference type="InterPro" id="IPR010490">
    <property type="entry name" value="COG6"/>
</dbReference>
<evidence type="ECO:0000256" key="1">
    <source>
        <dbReference type="ARBA" id="ARBA00004395"/>
    </source>
</evidence>
<evidence type="ECO:0000256" key="5">
    <source>
        <dbReference type="ARBA" id="ARBA00022927"/>
    </source>
</evidence>
<dbReference type="Pfam" id="PF06419">
    <property type="entry name" value="COG6_N"/>
    <property type="match status" value="1"/>
</dbReference>
<protein>
    <recommendedName>
        <fullName evidence="3 10">Conserved oligomeric Golgi complex subunit 6</fullName>
        <shortName evidence="10">COG complex subunit 6</shortName>
    </recommendedName>
    <alternativeName>
        <fullName evidence="8 10">Component of oligomeric Golgi complex 6</fullName>
    </alternativeName>
</protein>
<comment type="subunit">
    <text evidence="10">Component of the conserved oligomeric Golgi complex.</text>
</comment>
<sequence>MEVLKTEPPDEGLFNSAVSFANLTSVSAKVTSVLSMSFSDSEFRDTLSLFDQRMLPNDAKSRRKIRLDLQKDVLECNGLVIDRFGRVVEQLSHVRDVLHTLNTEYENMKSQVELAQSETSSILKDAVVLLKERDLLRNRQDILRAFKDRLVMTEADLATLTSTAEPLDYRFYIALYKARTITQDCELLLGLEKQTFGLDLMEQASKHLNLGFHKLYNWLQREFKTLNTDHPQISSSVRRALRVLAERPSLFKTCINSFSEARERIMTEAFHVALTGISSSGVVNDTIKPIDLTAYDTMRHVGDMLAWVHAATVSEREALEILFVSEGEELDEEVNACKNTEVWQLAANETGLESEFDALKTLGDLVDKNLSGITRQLQQRVEQAIQTNEEIVPAYKLATLLSFYRTVFDNLLGATTNVSESVRGLESEAMRQFRSLIKDAIASVQGESQSVSVDSAPPKFFTNALEQLRLIMQSFDSSLTSHANNESEFELVLSSALEPYLSVCENMADMMTPLKGSIFTINVNKLAEECLSAFNFTQRRAAQLRQKVKDEASKVVESQYEFFRLGSGLEPAFFERADGTTIIKLDPTEHAVSLASERLDDFLPSAVIDANDRISEIQNAPLARKITAEAAEMFCQDFEKWERETRKEEQYMASNQKAAYLGFPRTSGDIRVLLL</sequence>
<evidence type="ECO:0000313" key="14">
    <source>
        <dbReference type="Proteomes" id="UP000706124"/>
    </source>
</evidence>
<evidence type="ECO:0000256" key="3">
    <source>
        <dbReference type="ARBA" id="ARBA00020973"/>
    </source>
</evidence>
<feature type="domain" description="Conserved oligomeric complex COG6 N-terminal" evidence="11">
    <location>
        <begin position="51"/>
        <end position="163"/>
    </location>
</feature>
<comment type="subcellular location">
    <subcellularLocation>
        <location evidence="1 10">Golgi apparatus membrane</location>
        <topology evidence="1 10">Peripheral membrane protein</topology>
    </subcellularLocation>
</comment>
<keyword evidence="5 10" id="KW-0653">Protein transport</keyword>
<dbReference type="Pfam" id="PF20653">
    <property type="entry name" value="COG6_C"/>
    <property type="match status" value="1"/>
</dbReference>
<comment type="similarity">
    <text evidence="2 10">Belongs to the COG6 family.</text>
</comment>
<keyword evidence="4 10" id="KW-0813">Transport</keyword>
<comment type="function">
    <text evidence="9">Acts as a component of the peripheral membrane COG complex that is involved in intra-Golgi protein trafficking. COG is located at the cis-Golgi, and regulates tethering of retrograde intra-Golgi vesicles and possibly a number of other membrane trafficking events.</text>
</comment>
<dbReference type="GO" id="GO:0015031">
    <property type="term" value="P:protein transport"/>
    <property type="evidence" value="ECO:0007669"/>
    <property type="project" value="UniProtKB-KW"/>
</dbReference>
<comment type="caution">
    <text evidence="13">The sequence shown here is derived from an EMBL/GenBank/DDBJ whole genome shotgun (WGS) entry which is preliminary data.</text>
</comment>
<dbReference type="AlphaFoldDB" id="A0A9P7M6Z3"/>
<dbReference type="PANTHER" id="PTHR21506">
    <property type="entry name" value="COMPONENT OF OLIGOMERIC GOLGI COMPLEX 6"/>
    <property type="match status" value="1"/>
</dbReference>
<evidence type="ECO:0000256" key="7">
    <source>
        <dbReference type="ARBA" id="ARBA00023136"/>
    </source>
</evidence>
<keyword evidence="7 10" id="KW-0472">Membrane</keyword>
<evidence type="ECO:0000259" key="11">
    <source>
        <dbReference type="Pfam" id="PF06419"/>
    </source>
</evidence>
<evidence type="ECO:0000256" key="2">
    <source>
        <dbReference type="ARBA" id="ARBA00011023"/>
    </source>
</evidence>
<evidence type="ECO:0000259" key="12">
    <source>
        <dbReference type="Pfam" id="PF20653"/>
    </source>
</evidence>
<evidence type="ECO:0000256" key="4">
    <source>
        <dbReference type="ARBA" id="ARBA00022448"/>
    </source>
</evidence>
<proteinExistence type="inferred from homology"/>
<dbReference type="EMBL" id="SRPO01000593">
    <property type="protein sequence ID" value="KAG5931315.1"/>
    <property type="molecule type" value="Genomic_DNA"/>
</dbReference>
<dbReference type="GO" id="GO:0017119">
    <property type="term" value="C:Golgi transport complex"/>
    <property type="evidence" value="ECO:0007669"/>
    <property type="project" value="UniProtKB-UniRule"/>
</dbReference>
<dbReference type="GO" id="GO:0006891">
    <property type="term" value="P:intra-Golgi vesicle-mediated transport"/>
    <property type="evidence" value="ECO:0007669"/>
    <property type="project" value="UniProtKB-UniRule"/>
</dbReference>
<dbReference type="OrthoDB" id="272987at2759"/>
<evidence type="ECO:0000256" key="6">
    <source>
        <dbReference type="ARBA" id="ARBA00023034"/>
    </source>
</evidence>
<comment type="function">
    <text evidence="10">Acts as component of the peripheral membrane COG complex that is involved in intra-Golgi protein trafficking. COG is located at the cis-Golgi, and regulates tethering of retrograde intra-Golgi vesicles and possibly a number of other membrane trafficking events.</text>
</comment>
<dbReference type="PANTHER" id="PTHR21506:SF0">
    <property type="entry name" value="CONSERVED OLIGOMERIC GOLGI COMPLEX SUBUNIT 6"/>
    <property type="match status" value="1"/>
</dbReference>
<keyword evidence="6 10" id="KW-0333">Golgi apparatus</keyword>
<evidence type="ECO:0000256" key="8">
    <source>
        <dbReference type="ARBA" id="ARBA00031348"/>
    </source>
</evidence>
<feature type="domain" description="Conserved Oligomeric Golgi complex subunit 6 C-terminal" evidence="12">
    <location>
        <begin position="194"/>
        <end position="674"/>
    </location>
</feature>
<accession>A0A9P7M6Z3</accession>
<dbReference type="Proteomes" id="UP000706124">
    <property type="component" value="Unassembled WGS sequence"/>
</dbReference>
<evidence type="ECO:0000313" key="13">
    <source>
        <dbReference type="EMBL" id="KAG5931315.1"/>
    </source>
</evidence>
<organism evidence="13 14">
    <name type="scientific">Claviceps pazoutovae</name>
    <dbReference type="NCBI Taxonomy" id="1649127"/>
    <lineage>
        <taxon>Eukaryota</taxon>
        <taxon>Fungi</taxon>
        <taxon>Dikarya</taxon>
        <taxon>Ascomycota</taxon>
        <taxon>Pezizomycotina</taxon>
        <taxon>Sordariomycetes</taxon>
        <taxon>Hypocreomycetidae</taxon>
        <taxon>Hypocreales</taxon>
        <taxon>Clavicipitaceae</taxon>
        <taxon>Claviceps</taxon>
    </lineage>
</organism>
<keyword evidence="14" id="KW-1185">Reference proteome</keyword>
<dbReference type="InterPro" id="IPR048368">
    <property type="entry name" value="COG6_N"/>
</dbReference>
<evidence type="ECO:0000256" key="9">
    <source>
        <dbReference type="ARBA" id="ARBA00043873"/>
    </source>
</evidence>
<dbReference type="SMART" id="SM01087">
    <property type="entry name" value="COG6"/>
    <property type="match status" value="1"/>
</dbReference>
<dbReference type="GO" id="GO:0000139">
    <property type="term" value="C:Golgi membrane"/>
    <property type="evidence" value="ECO:0007669"/>
    <property type="project" value="UniProtKB-SubCell"/>
</dbReference>
<dbReference type="InterPro" id="IPR048369">
    <property type="entry name" value="COG6_C"/>
</dbReference>